<dbReference type="InterPro" id="IPR003680">
    <property type="entry name" value="Flavodoxin_fold"/>
</dbReference>
<dbReference type="Proteomes" id="UP000823617">
    <property type="component" value="Unassembled WGS sequence"/>
</dbReference>
<protein>
    <submittedName>
        <fullName evidence="2">NAD(P)H-dependent oxidoreductase</fullName>
    </submittedName>
</protein>
<reference evidence="2" key="1">
    <citation type="submission" date="2020-10" db="EMBL/GenBank/DDBJ databases">
        <authorList>
            <person name="Gilroy R."/>
        </authorList>
    </citation>
    <scope>NUCLEOTIDE SEQUENCE</scope>
    <source>
        <strain evidence="2">B1-3475</strain>
    </source>
</reference>
<comment type="caution">
    <text evidence="2">The sequence shown here is derived from an EMBL/GenBank/DDBJ whole genome shotgun (WGS) entry which is preliminary data.</text>
</comment>
<dbReference type="PANTHER" id="PTHR43741">
    <property type="entry name" value="FMN-DEPENDENT NADH-AZOREDUCTASE 1"/>
    <property type="match status" value="1"/>
</dbReference>
<gene>
    <name evidence="2" type="ORF">IAC08_07330</name>
</gene>
<feature type="domain" description="Flavodoxin-like fold" evidence="1">
    <location>
        <begin position="18"/>
        <end position="197"/>
    </location>
</feature>
<evidence type="ECO:0000259" key="1">
    <source>
        <dbReference type="Pfam" id="PF02525"/>
    </source>
</evidence>
<sequence length="207" mass="23389">MKQIQRPHIAMESESSRKKLFYIDATMREESRTRRIALPLMEELGKTYDIETVRLDGAQYPAVGSRILRDRDNGIVPEEYASMARRLASADRIVIAAPFWDMSFPAALKLFIENMSLFNITFGSNDRACFGLCRCSKVLYITTRGMDISTGDPMEQATPYIKALGHLWGLGQLHVVAAQNLDYSTPEEIESKIKTAIEEGLAICRDF</sequence>
<proteinExistence type="predicted"/>
<reference evidence="2" key="2">
    <citation type="journal article" date="2021" name="PeerJ">
        <title>Extensive microbial diversity within the chicken gut microbiome revealed by metagenomics and culture.</title>
        <authorList>
            <person name="Gilroy R."/>
            <person name="Ravi A."/>
            <person name="Getino M."/>
            <person name="Pursley I."/>
            <person name="Horton D.L."/>
            <person name="Alikhan N.F."/>
            <person name="Baker D."/>
            <person name="Gharbi K."/>
            <person name="Hall N."/>
            <person name="Watson M."/>
            <person name="Adriaenssens E.M."/>
            <person name="Foster-Nyarko E."/>
            <person name="Jarju S."/>
            <person name="Secka A."/>
            <person name="Antonio M."/>
            <person name="Oren A."/>
            <person name="Chaudhuri R.R."/>
            <person name="La Ragione R."/>
            <person name="Hildebrand F."/>
            <person name="Pallen M.J."/>
        </authorList>
    </citation>
    <scope>NUCLEOTIDE SEQUENCE</scope>
    <source>
        <strain evidence="2">B1-3475</strain>
    </source>
</reference>
<dbReference type="PANTHER" id="PTHR43741:SF4">
    <property type="entry name" value="FMN-DEPENDENT NADH:QUINONE OXIDOREDUCTASE"/>
    <property type="match status" value="1"/>
</dbReference>
<dbReference type="EMBL" id="JADIMK010000074">
    <property type="protein sequence ID" value="MBO8456199.1"/>
    <property type="molecule type" value="Genomic_DNA"/>
</dbReference>
<dbReference type="InterPro" id="IPR029039">
    <property type="entry name" value="Flavoprotein-like_sf"/>
</dbReference>
<evidence type="ECO:0000313" key="3">
    <source>
        <dbReference type="Proteomes" id="UP000823617"/>
    </source>
</evidence>
<evidence type="ECO:0000313" key="2">
    <source>
        <dbReference type="EMBL" id="MBO8456199.1"/>
    </source>
</evidence>
<dbReference type="Pfam" id="PF02525">
    <property type="entry name" value="Flavodoxin_2"/>
    <property type="match status" value="1"/>
</dbReference>
<dbReference type="Gene3D" id="3.40.50.360">
    <property type="match status" value="1"/>
</dbReference>
<dbReference type="SUPFAM" id="SSF52218">
    <property type="entry name" value="Flavoproteins"/>
    <property type="match status" value="1"/>
</dbReference>
<name>A0A9D9N0V0_9BACT</name>
<dbReference type="InterPro" id="IPR050104">
    <property type="entry name" value="FMN-dep_NADH:Q_OxRdtase_AzoR1"/>
</dbReference>
<dbReference type="AlphaFoldDB" id="A0A9D9N0V0"/>
<accession>A0A9D9N0V0</accession>
<organism evidence="2 3">
    <name type="scientific">Candidatus Cryptobacteroides intestinigallinarum</name>
    <dbReference type="NCBI Taxonomy" id="2840767"/>
    <lineage>
        <taxon>Bacteria</taxon>
        <taxon>Pseudomonadati</taxon>
        <taxon>Bacteroidota</taxon>
        <taxon>Bacteroidia</taxon>
        <taxon>Bacteroidales</taxon>
        <taxon>Candidatus Cryptobacteroides</taxon>
    </lineage>
</organism>